<sequence>MCDRCQEVLFIFNLYQTNILRYSILVENNFHSIARKNILKESRKCLNGSELFLGTQVEAKWVDGNSYEAVVIGFPPNTERVRVKFISDGIKYSALVQHVTTCSNKESQGLEAGSSSSSSIVGRMPVADEEMLQHRMQLPEKGFQNMCRVSSDSENEDIQNEKAAHSAEKDANSNMTDSEDELEDSQSYGLLREALKNIVVPVYHKNNGKRNYSKPSYWHYFERKFISNIKKHYVKCHIDKEAVKNMVQAEEGVAKGHRDRLVNLGNYKYTKKVIQAGYVELVVVRMPDTYKHAADYLPCHLCLGFYSRDTLCRHIKDCSCQFDDQPNSHGAVGKGVSLISHVLPASTVDPEVSKLINGMRETLENPGIIQLIEWDNLVLGVRKKPNNAHGAKSRQKSF</sequence>
<dbReference type="AlphaFoldDB" id="A0A7J7JGE0"/>
<dbReference type="PANTHER" id="PTHR33480">
    <property type="entry name" value="SET DOMAIN-CONTAINING PROTEIN-RELATED"/>
    <property type="match status" value="1"/>
</dbReference>
<organism evidence="2 3">
    <name type="scientific">Bugula neritina</name>
    <name type="common">Brown bryozoan</name>
    <name type="synonym">Sertularia neritina</name>
    <dbReference type="NCBI Taxonomy" id="10212"/>
    <lineage>
        <taxon>Eukaryota</taxon>
        <taxon>Metazoa</taxon>
        <taxon>Spiralia</taxon>
        <taxon>Lophotrochozoa</taxon>
        <taxon>Bryozoa</taxon>
        <taxon>Gymnolaemata</taxon>
        <taxon>Cheilostomatida</taxon>
        <taxon>Flustrina</taxon>
        <taxon>Buguloidea</taxon>
        <taxon>Bugulidae</taxon>
        <taxon>Bugula</taxon>
    </lineage>
</organism>
<dbReference type="EMBL" id="VXIV02002463">
    <property type="protein sequence ID" value="KAF6025389.1"/>
    <property type="molecule type" value="Genomic_DNA"/>
</dbReference>
<reference evidence="2" key="1">
    <citation type="submission" date="2020-06" db="EMBL/GenBank/DDBJ databases">
        <title>Draft genome of Bugula neritina, a colonial animal packing powerful symbionts and potential medicines.</title>
        <authorList>
            <person name="Rayko M."/>
        </authorList>
    </citation>
    <scope>NUCLEOTIDE SEQUENCE [LARGE SCALE GENOMIC DNA]</scope>
    <source>
        <strain evidence="2">Kwan_BN1</strain>
    </source>
</reference>
<dbReference type="Proteomes" id="UP000593567">
    <property type="component" value="Unassembled WGS sequence"/>
</dbReference>
<keyword evidence="3" id="KW-1185">Reference proteome</keyword>
<name>A0A7J7JGE0_BUGNE</name>
<comment type="caution">
    <text evidence="2">The sequence shown here is derived from an EMBL/GenBank/DDBJ whole genome shotgun (WGS) entry which is preliminary data.</text>
</comment>
<proteinExistence type="predicted"/>
<dbReference type="OrthoDB" id="10059338at2759"/>
<evidence type="ECO:0000313" key="3">
    <source>
        <dbReference type="Proteomes" id="UP000593567"/>
    </source>
</evidence>
<protein>
    <recommendedName>
        <fullName evidence="4">Tudor domain-containing protein</fullName>
    </recommendedName>
</protein>
<gene>
    <name evidence="2" type="ORF">EB796_016280</name>
</gene>
<feature type="region of interest" description="Disordered" evidence="1">
    <location>
        <begin position="149"/>
        <end position="183"/>
    </location>
</feature>
<feature type="compositionally biased region" description="Basic and acidic residues" evidence="1">
    <location>
        <begin position="159"/>
        <end position="171"/>
    </location>
</feature>
<evidence type="ECO:0000256" key="1">
    <source>
        <dbReference type="SAM" id="MobiDB-lite"/>
    </source>
</evidence>
<accession>A0A7J7JGE0</accession>
<evidence type="ECO:0000313" key="2">
    <source>
        <dbReference type="EMBL" id="KAF6025389.1"/>
    </source>
</evidence>
<dbReference type="PANTHER" id="PTHR33480:SF1">
    <property type="entry name" value="TYR RECOMBINASE DOMAIN-CONTAINING PROTEIN"/>
    <property type="match status" value="1"/>
</dbReference>
<evidence type="ECO:0008006" key="4">
    <source>
        <dbReference type="Google" id="ProtNLM"/>
    </source>
</evidence>